<sequence>MQTYTIGRPVTVSSDITTYTTGTPIELPLAAATAFEGSLASGAVHADPNSPRDVAMIVCPPAAHSDNPAAWDEMSTAVAGTQWTLTADITLPAQGVMSVFPAYFHGPAAQPTYGPRVARTDTSGSLSASWIIPASAAGTWVGLAFQFAPTGPAWATSPRAWETDSRTWSGLNTGSIRRVTLQRPREAAPIRAEVFAGTITDISLEYDEEARRPVLSLTAADTLADLEHVYLGGEVWETQSLQSRIEKITRALPSSIAPNIVIDPVPAARSLIWQDVDNQSAASLLKSAATSAGAVLWAATHKTTGPYIRMEDPSTRGALGIISLVEGKIKTTALKAAHSLSASQLLRAGALTQSNSDAASVARLTWKQPGVDSDGRRTSTDHTITIEDRDLVRRIGYRAVSLSTSLAVQSQAEAAAARLFRTYLPGGFAIPHLTWDTRVHPDKTQLDTLAALLDATRRLGLMLSLTDLPDWYPARTITTFIDGGRYTYEKQRWSLELNATTTAATGRGLTWNQLPPGLTWNHTQPLSWAHTSSLTY</sequence>
<proteinExistence type="predicted"/>
<name>A0A8S5NBG8_9CAUD</name>
<organism evidence="1">
    <name type="scientific">Siphoviridae sp. ctFmt20</name>
    <dbReference type="NCBI Taxonomy" id="2826214"/>
    <lineage>
        <taxon>Viruses</taxon>
        <taxon>Duplodnaviria</taxon>
        <taxon>Heunggongvirae</taxon>
        <taxon>Uroviricota</taxon>
        <taxon>Caudoviricetes</taxon>
    </lineage>
</organism>
<protein>
    <submittedName>
        <fullName evidence="1">Uncharacterized protein</fullName>
    </submittedName>
</protein>
<accession>A0A8S5NBG8</accession>
<reference evidence="1" key="1">
    <citation type="journal article" date="2021" name="Proc. Natl. Acad. Sci. U.S.A.">
        <title>A Catalog of Tens of Thousands of Viruses from Human Metagenomes Reveals Hidden Associations with Chronic Diseases.</title>
        <authorList>
            <person name="Tisza M.J."/>
            <person name="Buck C.B."/>
        </authorList>
    </citation>
    <scope>NUCLEOTIDE SEQUENCE</scope>
    <source>
        <strain evidence="1">CtFmt20</strain>
    </source>
</reference>
<evidence type="ECO:0000313" key="1">
    <source>
        <dbReference type="EMBL" id="DAD92165.1"/>
    </source>
</evidence>
<dbReference type="EMBL" id="BK015129">
    <property type="protein sequence ID" value="DAD92165.1"/>
    <property type="molecule type" value="Genomic_DNA"/>
</dbReference>